<dbReference type="RefSeq" id="WP_136725418.1">
    <property type="nucleotide sequence ID" value="NZ_SUMC01000019.1"/>
</dbReference>
<feature type="region of interest" description="Disordered" evidence="1">
    <location>
        <begin position="1"/>
        <end position="27"/>
    </location>
</feature>
<evidence type="ECO:0000256" key="2">
    <source>
        <dbReference type="SAM" id="Phobius"/>
    </source>
</evidence>
<evidence type="ECO:0000256" key="1">
    <source>
        <dbReference type="SAM" id="MobiDB-lite"/>
    </source>
</evidence>
<dbReference type="AlphaFoldDB" id="A0A4U0T7Z7"/>
<proteinExistence type="predicted"/>
<feature type="transmembrane region" description="Helical" evidence="2">
    <location>
        <begin position="39"/>
        <end position="57"/>
    </location>
</feature>
<keyword evidence="2" id="KW-1133">Transmembrane helix</keyword>
<feature type="domain" description="DUF6286" evidence="3">
    <location>
        <begin position="98"/>
        <end position="201"/>
    </location>
</feature>
<organism evidence="4 5">
    <name type="scientific">Actinacidiphila oryziradicis</name>
    <dbReference type="NCBI Taxonomy" id="2571141"/>
    <lineage>
        <taxon>Bacteria</taxon>
        <taxon>Bacillati</taxon>
        <taxon>Actinomycetota</taxon>
        <taxon>Actinomycetes</taxon>
        <taxon>Kitasatosporales</taxon>
        <taxon>Streptomycetaceae</taxon>
        <taxon>Actinacidiphila</taxon>
    </lineage>
</organism>
<dbReference type="Pfam" id="PF19803">
    <property type="entry name" value="DUF6286"/>
    <property type="match status" value="1"/>
</dbReference>
<reference evidence="4 5" key="1">
    <citation type="submission" date="2019-04" db="EMBL/GenBank/DDBJ databases">
        <title>Streptomyces oryziradicis sp. nov., a novel actinomycete isolated from rhizosphere soil of rice (Oryza sativa L.).</title>
        <authorList>
            <person name="Li C."/>
        </authorList>
    </citation>
    <scope>NUCLEOTIDE SEQUENCE [LARGE SCALE GENOMIC DNA]</scope>
    <source>
        <strain evidence="4 5">NEAU-C40</strain>
    </source>
</reference>
<feature type="compositionally biased region" description="Pro residues" evidence="1">
    <location>
        <begin position="14"/>
        <end position="25"/>
    </location>
</feature>
<evidence type="ECO:0000313" key="5">
    <source>
        <dbReference type="Proteomes" id="UP000305778"/>
    </source>
</evidence>
<comment type="caution">
    <text evidence="4">The sequence shown here is derived from an EMBL/GenBank/DDBJ whole genome shotgun (WGS) entry which is preliminary data.</text>
</comment>
<keyword evidence="2" id="KW-0472">Membrane</keyword>
<accession>A0A4U0T7Z7</accession>
<sequence>MSERTNDPIATTQPLPPVGTVPAPEPEGRARRFWSARRIPSALTAFVVLGAAGLLLYDVAAVRAGRPAMQWRKTLADELATRPLDDPWVLAGAAGAVVVGLWLIVLAVTPGLRDVLPMRRDTPGIRAGLDRHAAELALRDRAIEVSGVRSARVAVSRRAAKVRAEAHFREQEEVRGDLEAVLAEGIRHLGLDRPLRLELRLSRLGKG</sequence>
<evidence type="ECO:0000259" key="3">
    <source>
        <dbReference type="Pfam" id="PF19803"/>
    </source>
</evidence>
<feature type="transmembrane region" description="Helical" evidence="2">
    <location>
        <begin position="88"/>
        <end position="112"/>
    </location>
</feature>
<dbReference type="OrthoDB" id="4350534at2"/>
<keyword evidence="5" id="KW-1185">Reference proteome</keyword>
<gene>
    <name evidence="4" type="ORF">FCI23_20700</name>
</gene>
<protein>
    <recommendedName>
        <fullName evidence="3">DUF6286 domain-containing protein</fullName>
    </recommendedName>
</protein>
<dbReference type="InterPro" id="IPR046253">
    <property type="entry name" value="DUF6286"/>
</dbReference>
<keyword evidence="2" id="KW-0812">Transmembrane</keyword>
<dbReference type="EMBL" id="SUMC01000019">
    <property type="protein sequence ID" value="TKA09815.1"/>
    <property type="molecule type" value="Genomic_DNA"/>
</dbReference>
<dbReference type="Proteomes" id="UP000305778">
    <property type="component" value="Unassembled WGS sequence"/>
</dbReference>
<evidence type="ECO:0000313" key="4">
    <source>
        <dbReference type="EMBL" id="TKA09815.1"/>
    </source>
</evidence>
<name>A0A4U0T7Z7_9ACTN</name>